<evidence type="ECO:0000256" key="5">
    <source>
        <dbReference type="PROSITE-ProRule" id="PRU00125"/>
    </source>
</evidence>
<dbReference type="SMART" id="SM00132">
    <property type="entry name" value="LIM"/>
    <property type="match status" value="1"/>
</dbReference>
<evidence type="ECO:0000256" key="4">
    <source>
        <dbReference type="ARBA" id="ARBA00023038"/>
    </source>
</evidence>
<accession>A0A6I9WDR6</accession>
<dbReference type="AlphaFoldDB" id="A0A6I9WDR6"/>
<proteinExistence type="predicted"/>
<dbReference type="PANTHER" id="PTHR24207:SF2">
    <property type="entry name" value="ZYX102 PROTEIN"/>
    <property type="match status" value="1"/>
</dbReference>
<evidence type="ECO:0000256" key="2">
    <source>
        <dbReference type="ARBA" id="ARBA00022737"/>
    </source>
</evidence>
<gene>
    <name evidence="9" type="primary">LOC105427242</name>
</gene>
<dbReference type="Pfam" id="PF00412">
    <property type="entry name" value="LIM"/>
    <property type="match status" value="1"/>
</dbReference>
<protein>
    <submittedName>
        <fullName evidence="9">Extensin-2-like</fullName>
    </submittedName>
</protein>
<dbReference type="GO" id="GO:0001725">
    <property type="term" value="C:stress fiber"/>
    <property type="evidence" value="ECO:0007669"/>
    <property type="project" value="TreeGrafter"/>
</dbReference>
<feature type="compositionally biased region" description="Polar residues" evidence="6">
    <location>
        <begin position="61"/>
        <end position="71"/>
    </location>
</feature>
<sequence length="400" mass="44005">MSNVGNLEQQIASLQIGHGDEAAKNVVKPGKKIGPAVPPKPKKSQPQIPQSYTIKTPPVPSYSTVLNNTASGDKPSSLYVNTSSPYVPLDIKNDFSQIELPANDKEVPPKLYQNNDNLYARQTEEKFEPKYRYDEKNYYSNVGNMPAPQVPVPDDRANRATRNAVYSNVEPPVPTMVSAYEYPYEMDKEIIYSNIQWGPKTENTYCNVPAAHSADDLPPPPEPSEYVSCVPGNSFPPPPDELPPPPSPVSSSYSELRRATYQTDFPSGNYPADIYGPSSQSSSTYESIYEPINPRPPSQLSCNYSMYSGYGSAASTQPQGKVSPVKEVSLGNLPGQDETVRVVALDRSFHIQCYKCEDCGLILSSDQEGRGCYPLDDHVLCKSCNATRVQALTSHMTTEL</sequence>
<dbReference type="FunFam" id="2.10.110.10:FF:000057">
    <property type="entry name" value="Zyxin"/>
    <property type="match status" value="1"/>
</dbReference>
<feature type="region of interest" description="Disordered" evidence="6">
    <location>
        <begin position="15"/>
        <end position="78"/>
    </location>
</feature>
<dbReference type="Gene3D" id="2.10.110.10">
    <property type="entry name" value="Cysteine Rich Protein"/>
    <property type="match status" value="1"/>
</dbReference>
<dbReference type="RefSeq" id="XP_011637211.1">
    <property type="nucleotide sequence ID" value="XM_011638909.2"/>
</dbReference>
<dbReference type="GO" id="GO:0098609">
    <property type="term" value="P:cell-cell adhesion"/>
    <property type="evidence" value="ECO:0007669"/>
    <property type="project" value="TreeGrafter"/>
</dbReference>
<name>A0A6I9WDR6_9HYME</name>
<feature type="compositionally biased region" description="Pro residues" evidence="6">
    <location>
        <begin position="234"/>
        <end position="248"/>
    </location>
</feature>
<keyword evidence="1 5" id="KW-0479">Metal-binding</keyword>
<keyword evidence="3 5" id="KW-0862">Zinc</keyword>
<dbReference type="Proteomes" id="UP000504615">
    <property type="component" value="Unplaced"/>
</dbReference>
<dbReference type="CTD" id="7791"/>
<feature type="domain" description="LIM zinc-binding" evidence="7">
    <location>
        <begin position="297"/>
        <end position="391"/>
    </location>
</feature>
<keyword evidence="8" id="KW-1185">Reference proteome</keyword>
<dbReference type="InterPro" id="IPR001781">
    <property type="entry name" value="Znf_LIM"/>
</dbReference>
<organism evidence="8 9">
    <name type="scientific">Pogonomyrmex barbatus</name>
    <name type="common">red harvester ant</name>
    <dbReference type="NCBI Taxonomy" id="144034"/>
    <lineage>
        <taxon>Eukaryota</taxon>
        <taxon>Metazoa</taxon>
        <taxon>Ecdysozoa</taxon>
        <taxon>Arthropoda</taxon>
        <taxon>Hexapoda</taxon>
        <taxon>Insecta</taxon>
        <taxon>Pterygota</taxon>
        <taxon>Neoptera</taxon>
        <taxon>Endopterygota</taxon>
        <taxon>Hymenoptera</taxon>
        <taxon>Apocrita</taxon>
        <taxon>Aculeata</taxon>
        <taxon>Formicoidea</taxon>
        <taxon>Formicidae</taxon>
        <taxon>Myrmicinae</taxon>
        <taxon>Pogonomyrmex</taxon>
    </lineage>
</organism>
<dbReference type="PANTHER" id="PTHR24207">
    <property type="entry name" value="ZYX102 PROTEIN"/>
    <property type="match status" value="1"/>
</dbReference>
<feature type="region of interest" description="Disordered" evidence="6">
    <location>
        <begin position="210"/>
        <end position="290"/>
    </location>
</feature>
<evidence type="ECO:0000313" key="9">
    <source>
        <dbReference type="RefSeq" id="XP_011637211.1"/>
    </source>
</evidence>
<dbReference type="GO" id="GO:0046872">
    <property type="term" value="F:metal ion binding"/>
    <property type="evidence" value="ECO:0007669"/>
    <property type="project" value="UniProtKB-KW"/>
</dbReference>
<evidence type="ECO:0000256" key="3">
    <source>
        <dbReference type="ARBA" id="ARBA00022833"/>
    </source>
</evidence>
<evidence type="ECO:0000313" key="8">
    <source>
        <dbReference type="Proteomes" id="UP000504615"/>
    </source>
</evidence>
<dbReference type="GO" id="GO:0005925">
    <property type="term" value="C:focal adhesion"/>
    <property type="evidence" value="ECO:0007669"/>
    <property type="project" value="TreeGrafter"/>
</dbReference>
<evidence type="ECO:0000256" key="1">
    <source>
        <dbReference type="ARBA" id="ARBA00022723"/>
    </source>
</evidence>
<dbReference type="GeneID" id="105427242"/>
<keyword evidence="2" id="KW-0677">Repeat</keyword>
<keyword evidence="4 5" id="KW-0440">LIM domain</keyword>
<dbReference type="OrthoDB" id="25414at2759"/>
<evidence type="ECO:0000256" key="6">
    <source>
        <dbReference type="SAM" id="MobiDB-lite"/>
    </source>
</evidence>
<evidence type="ECO:0000259" key="7">
    <source>
        <dbReference type="PROSITE" id="PS50023"/>
    </source>
</evidence>
<reference evidence="9" key="1">
    <citation type="submission" date="2025-08" db="UniProtKB">
        <authorList>
            <consortium name="RefSeq"/>
        </authorList>
    </citation>
    <scope>IDENTIFICATION</scope>
</reference>
<dbReference type="KEGG" id="pbar:105427242"/>
<dbReference type="PROSITE" id="PS50023">
    <property type="entry name" value="LIM_DOMAIN_2"/>
    <property type="match status" value="1"/>
</dbReference>